<reference evidence="1 2" key="1">
    <citation type="submission" date="2015-10" db="EMBL/GenBank/DDBJ databases">
        <authorList>
            <person name="Gilbert D.G."/>
        </authorList>
    </citation>
    <scope>NUCLEOTIDE SEQUENCE [LARGE SCALE GENOMIC DNA]</scope>
    <source>
        <strain evidence="1 2">NRRL B-16712</strain>
    </source>
</reference>
<dbReference type="Proteomes" id="UP000053244">
    <property type="component" value="Unassembled WGS sequence"/>
</dbReference>
<comment type="caution">
    <text evidence="1">The sequence shown here is derived from an EMBL/GenBank/DDBJ whole genome shotgun (WGS) entry which is preliminary data.</text>
</comment>
<accession>A0A101JGK5</accession>
<name>A0A101JGK5_9ACTN</name>
<gene>
    <name evidence="1" type="ORF">ADL15_38045</name>
</gene>
<evidence type="ECO:0000313" key="1">
    <source>
        <dbReference type="EMBL" id="KUL26495.1"/>
    </source>
</evidence>
<protein>
    <submittedName>
        <fullName evidence="1">Uncharacterized protein</fullName>
    </submittedName>
</protein>
<sequence>MVPVIGGKSFEWVDWAQLVGPGDGEEGGSRYFAGIAYLGDWTVILEDRGGLGMDGLIAGPLSAGTEVVAYQCGADRHAHTRIYRDGRIELDQNTAEQGADVTDPTEAAITFVESQVGFKLTGALLESKRYLLVTVPKT</sequence>
<dbReference type="AlphaFoldDB" id="A0A101JGK5"/>
<dbReference type="InterPro" id="IPR045592">
    <property type="entry name" value="DUF6461"/>
</dbReference>
<keyword evidence="2" id="KW-1185">Reference proteome</keyword>
<dbReference type="Pfam" id="PF20062">
    <property type="entry name" value="DUF6461"/>
    <property type="match status" value="1"/>
</dbReference>
<proteinExistence type="predicted"/>
<dbReference type="EMBL" id="LLZH01000306">
    <property type="protein sequence ID" value="KUL26495.1"/>
    <property type="molecule type" value="Genomic_DNA"/>
</dbReference>
<evidence type="ECO:0000313" key="2">
    <source>
        <dbReference type="Proteomes" id="UP000053244"/>
    </source>
</evidence>
<organism evidence="1 2">
    <name type="scientific">Actinoplanes awajinensis subsp. mycoplanecinus</name>
    <dbReference type="NCBI Taxonomy" id="135947"/>
    <lineage>
        <taxon>Bacteria</taxon>
        <taxon>Bacillati</taxon>
        <taxon>Actinomycetota</taxon>
        <taxon>Actinomycetes</taxon>
        <taxon>Micromonosporales</taxon>
        <taxon>Micromonosporaceae</taxon>
        <taxon>Actinoplanes</taxon>
    </lineage>
</organism>